<evidence type="ECO:0000313" key="2">
    <source>
        <dbReference type="EMBL" id="QDU69903.1"/>
    </source>
</evidence>
<keyword evidence="1" id="KW-1133">Transmembrane helix</keyword>
<reference evidence="2 3" key="1">
    <citation type="submission" date="2019-02" db="EMBL/GenBank/DDBJ databases">
        <title>Deep-cultivation of Planctomycetes and their phenomic and genomic characterization uncovers novel biology.</title>
        <authorList>
            <person name="Wiegand S."/>
            <person name="Jogler M."/>
            <person name="Boedeker C."/>
            <person name="Pinto D."/>
            <person name="Vollmers J."/>
            <person name="Rivas-Marin E."/>
            <person name="Kohn T."/>
            <person name="Peeters S.H."/>
            <person name="Heuer A."/>
            <person name="Rast P."/>
            <person name="Oberbeckmann S."/>
            <person name="Bunk B."/>
            <person name="Jeske O."/>
            <person name="Meyerdierks A."/>
            <person name="Storesund J.E."/>
            <person name="Kallscheuer N."/>
            <person name="Luecker S."/>
            <person name="Lage O.M."/>
            <person name="Pohl T."/>
            <person name="Merkel B.J."/>
            <person name="Hornburger P."/>
            <person name="Mueller R.-W."/>
            <person name="Bruemmer F."/>
            <person name="Labrenz M."/>
            <person name="Spormann A.M."/>
            <person name="Op den Camp H."/>
            <person name="Overmann J."/>
            <person name="Amann R."/>
            <person name="Jetten M.S.M."/>
            <person name="Mascher T."/>
            <person name="Medema M.H."/>
            <person name="Devos D.P."/>
            <person name="Kaster A.-K."/>
            <person name="Ovreas L."/>
            <person name="Rohde M."/>
            <person name="Galperin M.Y."/>
            <person name="Jogler C."/>
        </authorList>
    </citation>
    <scope>NUCLEOTIDE SEQUENCE [LARGE SCALE GENOMIC DNA]</scope>
    <source>
        <strain evidence="2 3">Pla133</strain>
    </source>
</reference>
<gene>
    <name evidence="2" type="ORF">Pla133_50260</name>
</gene>
<dbReference type="Proteomes" id="UP000316921">
    <property type="component" value="Chromosome"/>
</dbReference>
<organism evidence="2 3">
    <name type="scientific">Engelhardtia mirabilis</name>
    <dbReference type="NCBI Taxonomy" id="2528011"/>
    <lineage>
        <taxon>Bacteria</taxon>
        <taxon>Pseudomonadati</taxon>
        <taxon>Planctomycetota</taxon>
        <taxon>Planctomycetia</taxon>
        <taxon>Planctomycetia incertae sedis</taxon>
        <taxon>Engelhardtia</taxon>
    </lineage>
</organism>
<dbReference type="KEGG" id="pbap:Pla133_50260"/>
<name>A0A518BSF3_9BACT</name>
<protein>
    <submittedName>
        <fullName evidence="2">Uncharacterized protein</fullName>
    </submittedName>
</protein>
<dbReference type="RefSeq" id="WP_145070243.1">
    <property type="nucleotide sequence ID" value="NZ_CP036287.1"/>
</dbReference>
<keyword evidence="1" id="KW-0812">Transmembrane</keyword>
<sequence length="174" mass="19527">MSSEWISLNLVTIRQGPLPELEILRGVLAEEGIQSTIPDATIKLWDPFITGANSFSCTLQVPLAHRERALATLEQNDAQARDALHEMGDREWAGSEDEPTAEDQRQGELSAVGRRICWAVLFGFTHPFAIYWAHSDFKQLRSVERRPQGKSFVVLALAAMVVSWFAWGFNLFVA</sequence>
<proteinExistence type="predicted"/>
<keyword evidence="3" id="KW-1185">Reference proteome</keyword>
<feature type="transmembrane region" description="Helical" evidence="1">
    <location>
        <begin position="153"/>
        <end position="173"/>
    </location>
</feature>
<accession>A0A518BSF3</accession>
<dbReference type="AlphaFoldDB" id="A0A518BSF3"/>
<evidence type="ECO:0000256" key="1">
    <source>
        <dbReference type="SAM" id="Phobius"/>
    </source>
</evidence>
<dbReference type="EMBL" id="CP036287">
    <property type="protein sequence ID" value="QDU69903.1"/>
    <property type="molecule type" value="Genomic_DNA"/>
</dbReference>
<evidence type="ECO:0000313" key="3">
    <source>
        <dbReference type="Proteomes" id="UP000316921"/>
    </source>
</evidence>
<keyword evidence="1" id="KW-0472">Membrane</keyword>